<reference evidence="2" key="1">
    <citation type="submission" date="2021-07" db="EMBL/GenBank/DDBJ databases">
        <title>New genus and species of the family Alcaligenaceae.</title>
        <authorList>
            <person name="Hahn M.W."/>
        </authorList>
    </citation>
    <scope>NUCLEOTIDE SEQUENCE</scope>
    <source>
        <strain evidence="2">LF4-65</strain>
    </source>
</reference>
<dbReference type="GO" id="GO:0008410">
    <property type="term" value="F:CoA-transferase activity"/>
    <property type="evidence" value="ECO:0007669"/>
    <property type="project" value="TreeGrafter"/>
</dbReference>
<organism evidence="2 3">
    <name type="scientific">Zwartia hollandica</name>
    <dbReference type="NCBI Taxonomy" id="324606"/>
    <lineage>
        <taxon>Bacteria</taxon>
        <taxon>Pseudomonadati</taxon>
        <taxon>Pseudomonadota</taxon>
        <taxon>Betaproteobacteria</taxon>
        <taxon>Burkholderiales</taxon>
        <taxon>Alcaligenaceae</taxon>
        <taxon>Zwartia</taxon>
    </lineage>
</organism>
<keyword evidence="3" id="KW-1185">Reference proteome</keyword>
<dbReference type="InterPro" id="IPR023606">
    <property type="entry name" value="CoA-Trfase_III_dom_1_sf"/>
</dbReference>
<dbReference type="Gene3D" id="3.40.50.10540">
    <property type="entry name" value="Crotonobetainyl-coa:carnitine coa-transferase, domain 1"/>
    <property type="match status" value="1"/>
</dbReference>
<dbReference type="SUPFAM" id="SSF89796">
    <property type="entry name" value="CoA-transferase family III (CaiB/BaiF)"/>
    <property type="match status" value="1"/>
</dbReference>
<dbReference type="EMBL" id="JAHXRI010000007">
    <property type="protein sequence ID" value="MBZ1350983.1"/>
    <property type="molecule type" value="Genomic_DNA"/>
</dbReference>
<evidence type="ECO:0000256" key="1">
    <source>
        <dbReference type="ARBA" id="ARBA00022679"/>
    </source>
</evidence>
<dbReference type="Gene3D" id="3.30.1540.10">
    <property type="entry name" value="formyl-coa transferase, domain 3"/>
    <property type="match status" value="1"/>
</dbReference>
<evidence type="ECO:0000313" key="3">
    <source>
        <dbReference type="Proteomes" id="UP000739565"/>
    </source>
</evidence>
<dbReference type="Pfam" id="PF02515">
    <property type="entry name" value="CoA_transf_3"/>
    <property type="match status" value="1"/>
</dbReference>
<dbReference type="RefSeq" id="WP_259661385.1">
    <property type="nucleotide sequence ID" value="NZ_JAHXRI010000007.1"/>
</dbReference>
<dbReference type="InterPro" id="IPR050483">
    <property type="entry name" value="CoA-transferase_III_domain"/>
</dbReference>
<dbReference type="PANTHER" id="PTHR48207:SF4">
    <property type="entry name" value="BLL6097 PROTEIN"/>
    <property type="match status" value="1"/>
</dbReference>
<protein>
    <submittedName>
        <fullName evidence="2">CoA transferase</fullName>
    </submittedName>
</protein>
<keyword evidence="1 2" id="KW-0808">Transferase</keyword>
<proteinExistence type="predicted"/>
<gene>
    <name evidence="2" type="ORF">KZZ10_10035</name>
</gene>
<dbReference type="AlphaFoldDB" id="A0A953NAK0"/>
<evidence type="ECO:0000313" key="2">
    <source>
        <dbReference type="EMBL" id="MBZ1350983.1"/>
    </source>
</evidence>
<dbReference type="InterPro" id="IPR044855">
    <property type="entry name" value="CoA-Trfase_III_dom3_sf"/>
</dbReference>
<name>A0A953NAK0_9BURK</name>
<sequence>MSGPLKGIRVVDMTAILMGPYAAQLLGDMGADVIKVESPSGDMVRDVGPMQHPRMGSLYLHVNRSKRGMVLDVKHPEGLEAIKKLIATADILLYNVRPQAMARLGLGYDEVKSINPRILYAGTFGFGQDGPYGHKPAFDDLIQGAIGLPSLIKQAGSDVPRYVPSNLVDRTVGLYAATSLCAALYHREKTGVGQRIDIPMFETMISHLLSDHIGGQTFDPPNGPPGYPRLLASERRPYKTSDGYVCAVIYNDKQWASFFKAIGQSEIFETDARFKNLSIRTQHINDLQALVAKIFLERTTEDWLKLLELADIPTMPLHSLETIFDDPHLNAIEFFKWKEHPTEGRIRMVDVPTTWTESQPEHGRHAPRLGEHSVEMLRELGYSEQKIADLLKQGVTLAPEEK</sequence>
<dbReference type="PANTHER" id="PTHR48207">
    <property type="entry name" value="SUCCINATE--HYDROXYMETHYLGLUTARATE COA-TRANSFERASE"/>
    <property type="match status" value="1"/>
</dbReference>
<comment type="caution">
    <text evidence="2">The sequence shown here is derived from an EMBL/GenBank/DDBJ whole genome shotgun (WGS) entry which is preliminary data.</text>
</comment>
<dbReference type="Proteomes" id="UP000739565">
    <property type="component" value="Unassembled WGS sequence"/>
</dbReference>
<accession>A0A953NAK0</accession>
<dbReference type="InterPro" id="IPR003673">
    <property type="entry name" value="CoA-Trfase_fam_III"/>
</dbReference>